<comment type="caution">
    <text evidence="2">The sequence shown here is derived from an EMBL/GenBank/DDBJ whole genome shotgun (WGS) entry which is preliminary data.</text>
</comment>
<feature type="compositionally biased region" description="Basic and acidic residues" evidence="1">
    <location>
        <begin position="88"/>
        <end position="106"/>
    </location>
</feature>
<feature type="compositionally biased region" description="Pro residues" evidence="1">
    <location>
        <begin position="132"/>
        <end position="145"/>
    </location>
</feature>
<dbReference type="EMBL" id="BKCJ010367511">
    <property type="protein sequence ID" value="GFA09109.1"/>
    <property type="molecule type" value="Genomic_DNA"/>
</dbReference>
<accession>A0A699J3J7</accession>
<reference evidence="2" key="1">
    <citation type="journal article" date="2019" name="Sci. Rep.">
        <title>Draft genome of Tanacetum cinerariifolium, the natural source of mosquito coil.</title>
        <authorList>
            <person name="Yamashiro T."/>
            <person name="Shiraishi A."/>
            <person name="Satake H."/>
            <person name="Nakayama K."/>
        </authorList>
    </citation>
    <scope>NUCLEOTIDE SEQUENCE</scope>
</reference>
<evidence type="ECO:0000256" key="1">
    <source>
        <dbReference type="SAM" id="MobiDB-lite"/>
    </source>
</evidence>
<gene>
    <name evidence="2" type="ORF">Tci_581081</name>
</gene>
<evidence type="ECO:0000313" key="2">
    <source>
        <dbReference type="EMBL" id="GFA09109.1"/>
    </source>
</evidence>
<feature type="region of interest" description="Disordered" evidence="1">
    <location>
        <begin position="88"/>
        <end position="107"/>
    </location>
</feature>
<proteinExistence type="predicted"/>
<organism evidence="2">
    <name type="scientific">Tanacetum cinerariifolium</name>
    <name type="common">Dalmatian daisy</name>
    <name type="synonym">Chrysanthemum cinerariifolium</name>
    <dbReference type="NCBI Taxonomy" id="118510"/>
    <lineage>
        <taxon>Eukaryota</taxon>
        <taxon>Viridiplantae</taxon>
        <taxon>Streptophyta</taxon>
        <taxon>Embryophyta</taxon>
        <taxon>Tracheophyta</taxon>
        <taxon>Spermatophyta</taxon>
        <taxon>Magnoliopsida</taxon>
        <taxon>eudicotyledons</taxon>
        <taxon>Gunneridae</taxon>
        <taxon>Pentapetalae</taxon>
        <taxon>asterids</taxon>
        <taxon>campanulids</taxon>
        <taxon>Asterales</taxon>
        <taxon>Asteraceae</taxon>
        <taxon>Asteroideae</taxon>
        <taxon>Anthemideae</taxon>
        <taxon>Anthemidinae</taxon>
        <taxon>Tanacetum</taxon>
    </lineage>
</organism>
<feature type="non-terminal residue" evidence="2">
    <location>
        <position position="1"/>
    </location>
</feature>
<name>A0A699J3J7_TANCI</name>
<dbReference type="AlphaFoldDB" id="A0A699J3J7"/>
<sequence>IEERASWDLGTGSHGVLGEVIGTVQVNASVRERAVGEKGVLAGKLENLKLPSEDPMIPEEPVSSTKTLSSLQNLEKEPSFTDQFFVEKQQEEEPGKTNAEVERDYSDQLLSDLEEARQKKRKRRDVPRTPFGSPPPQPPPPPPPAGASGALGTSGGSGSSQLPPPPPPLSTDVENNWATTLASTYVTTAKNSLLAKTGDMTNFLNWYCHKMEEYHKLLTDQVDWTNTEGDQVNLEYLRYGSKGSSPALLISKIKAASYPDFGLELLVSEQMWIEDVCTYDISAKYGISHWWFNRQKFYIDRHDSPSRQKEVSSHMRILSFVRVKAYSRYGYDYLSEIVLRRADSKNTRLLKRISRTCIPVTLKT</sequence>
<feature type="region of interest" description="Disordered" evidence="1">
    <location>
        <begin position="51"/>
        <end position="76"/>
    </location>
</feature>
<feature type="region of interest" description="Disordered" evidence="1">
    <location>
        <begin position="116"/>
        <end position="174"/>
    </location>
</feature>
<protein>
    <submittedName>
        <fullName evidence="2">Uncharacterized protein</fullName>
    </submittedName>
</protein>
<feature type="compositionally biased region" description="Polar residues" evidence="1">
    <location>
        <begin position="62"/>
        <end position="73"/>
    </location>
</feature>